<dbReference type="OrthoDB" id="3268478at2"/>
<sequence>MSWKINYSAQARQDLRSLYEYIATEFCAPDTAANQARRIMQGIRTLQDMPMRHRLYEAEPFHSMGLHFIPVNNYLIFYLPKEAEEVINIVRIMYGGRNIREQLNEIIEF</sequence>
<dbReference type="EMBL" id="FNRK01000029">
    <property type="protein sequence ID" value="SEA77385.1"/>
    <property type="molecule type" value="Genomic_DNA"/>
</dbReference>
<dbReference type="Pfam" id="PF05016">
    <property type="entry name" value="ParE_toxin"/>
    <property type="match status" value="1"/>
</dbReference>
<accession>A0A1H4DX60</accession>
<dbReference type="AlphaFoldDB" id="A0A1H4DX60"/>
<evidence type="ECO:0000313" key="2">
    <source>
        <dbReference type="EMBL" id="SEA77385.1"/>
    </source>
</evidence>
<dbReference type="Proteomes" id="UP000199394">
    <property type="component" value="Unassembled WGS sequence"/>
</dbReference>
<keyword evidence="3" id="KW-1185">Reference proteome</keyword>
<keyword evidence="1" id="KW-1277">Toxin-antitoxin system</keyword>
<dbReference type="InterPro" id="IPR007712">
    <property type="entry name" value="RelE/ParE_toxin"/>
</dbReference>
<dbReference type="InterPro" id="IPR035093">
    <property type="entry name" value="RelE/ParE_toxin_dom_sf"/>
</dbReference>
<name>A0A1H4DX60_9FIRM</name>
<dbReference type="Gene3D" id="3.30.2310.20">
    <property type="entry name" value="RelE-like"/>
    <property type="match status" value="1"/>
</dbReference>
<dbReference type="SUPFAM" id="SSF143011">
    <property type="entry name" value="RelE-like"/>
    <property type="match status" value="1"/>
</dbReference>
<evidence type="ECO:0000313" key="3">
    <source>
        <dbReference type="Proteomes" id="UP000199394"/>
    </source>
</evidence>
<gene>
    <name evidence="2" type="ORF">SAMN04515656_1299</name>
</gene>
<organism evidence="2 3">
    <name type="scientific">Eubacterium aggregans</name>
    <dbReference type="NCBI Taxonomy" id="81409"/>
    <lineage>
        <taxon>Bacteria</taxon>
        <taxon>Bacillati</taxon>
        <taxon>Bacillota</taxon>
        <taxon>Clostridia</taxon>
        <taxon>Eubacteriales</taxon>
        <taxon>Eubacteriaceae</taxon>
        <taxon>Eubacterium</taxon>
    </lineage>
</organism>
<proteinExistence type="predicted"/>
<protein>
    <submittedName>
        <fullName evidence="2">Toxin ParE1/3/4</fullName>
    </submittedName>
</protein>
<dbReference type="RefSeq" id="WP_090309336.1">
    <property type="nucleotide sequence ID" value="NZ_FNRK01000029.1"/>
</dbReference>
<dbReference type="STRING" id="81409.SAMN04515656_1299"/>
<evidence type="ECO:0000256" key="1">
    <source>
        <dbReference type="ARBA" id="ARBA00022649"/>
    </source>
</evidence>
<reference evidence="2 3" key="1">
    <citation type="submission" date="2016-10" db="EMBL/GenBank/DDBJ databases">
        <authorList>
            <person name="de Groot N.N."/>
        </authorList>
    </citation>
    <scope>NUCLEOTIDE SEQUENCE [LARGE SCALE GENOMIC DNA]</scope>
    <source>
        <strain evidence="2 3">SR12</strain>
    </source>
</reference>